<evidence type="ECO:0000256" key="6">
    <source>
        <dbReference type="ARBA" id="ARBA00019425"/>
    </source>
</evidence>
<keyword evidence="13 16" id="KW-1133">Transmembrane helix</keyword>
<comment type="subcellular location">
    <subcellularLocation>
        <location evidence="3">Membrane</location>
        <topology evidence="3">Multi-pass membrane protein</topology>
    </subcellularLocation>
</comment>
<evidence type="ECO:0000256" key="13">
    <source>
        <dbReference type="ARBA" id="ARBA00022989"/>
    </source>
</evidence>
<dbReference type="GO" id="GO:0046872">
    <property type="term" value="F:metal ion binding"/>
    <property type="evidence" value="ECO:0007669"/>
    <property type="project" value="UniProtKB-KW"/>
</dbReference>
<keyword evidence="10 16" id="KW-0812">Transmembrane</keyword>
<protein>
    <recommendedName>
        <fullName evidence="6">Succinate dehydrogenase hydrophobic membrane anchor subunit</fullName>
    </recommendedName>
</protein>
<sequence length="131" mass="14113">MSDTPTRIPLQSPLGRVRGLGSAKQGSHHWWIQRVNSVAMVPLMLWFIISVATMGGKEHAEVVAWIGHPLNATLLLLSIGLAFQHAASGMQVVIEDYTRSEMVRMAMILAVKAACALFGVLAAVAVLKIAI</sequence>
<dbReference type="SUPFAM" id="SSF81343">
    <property type="entry name" value="Fumarate reductase respiratory complex transmembrane subunits"/>
    <property type="match status" value="1"/>
</dbReference>
<dbReference type="RefSeq" id="WP_099094468.1">
    <property type="nucleotide sequence ID" value="NZ_PDNU01000005.1"/>
</dbReference>
<comment type="caution">
    <text evidence="17">The sequence shown here is derived from an EMBL/GenBank/DDBJ whole genome shotgun (WGS) entry which is preliminary data.</text>
</comment>
<keyword evidence="18" id="KW-1185">Reference proteome</keyword>
<evidence type="ECO:0000256" key="4">
    <source>
        <dbReference type="ARBA" id="ARBA00005163"/>
    </source>
</evidence>
<organism evidence="17 18">
    <name type="scientific">Teichococcus rhizosphaerae</name>
    <dbReference type="NCBI Taxonomy" id="1335062"/>
    <lineage>
        <taxon>Bacteria</taxon>
        <taxon>Pseudomonadati</taxon>
        <taxon>Pseudomonadota</taxon>
        <taxon>Alphaproteobacteria</taxon>
        <taxon>Acetobacterales</taxon>
        <taxon>Roseomonadaceae</taxon>
        <taxon>Roseomonas</taxon>
    </lineage>
</organism>
<gene>
    <name evidence="17" type="primary">sdhD</name>
    <name evidence="17" type="ORF">CR162_05115</name>
</gene>
<evidence type="ECO:0000256" key="11">
    <source>
        <dbReference type="ARBA" id="ARBA00022723"/>
    </source>
</evidence>
<dbReference type="GO" id="GO:0020037">
    <property type="term" value="F:heme binding"/>
    <property type="evidence" value="ECO:0007669"/>
    <property type="project" value="InterPro"/>
</dbReference>
<keyword evidence="11" id="KW-0479">Metal-binding</keyword>
<name>A0A2C6ZBW9_9PROT</name>
<dbReference type="InterPro" id="IPR014312">
    <property type="entry name" value="Succ_DH_anchor"/>
</dbReference>
<dbReference type="EMBL" id="PDNU01000005">
    <property type="protein sequence ID" value="PHK95981.1"/>
    <property type="molecule type" value="Genomic_DNA"/>
</dbReference>
<accession>A0A2C6ZBW9</accession>
<evidence type="ECO:0000256" key="10">
    <source>
        <dbReference type="ARBA" id="ARBA00022692"/>
    </source>
</evidence>
<feature type="transmembrane region" description="Helical" evidence="16">
    <location>
        <begin position="37"/>
        <end position="55"/>
    </location>
</feature>
<evidence type="ECO:0000256" key="12">
    <source>
        <dbReference type="ARBA" id="ARBA00022982"/>
    </source>
</evidence>
<keyword evidence="12" id="KW-0249">Electron transport</keyword>
<proteinExistence type="predicted"/>
<dbReference type="GO" id="GO:0016020">
    <property type="term" value="C:membrane"/>
    <property type="evidence" value="ECO:0007669"/>
    <property type="project" value="UniProtKB-SubCell"/>
</dbReference>
<evidence type="ECO:0000256" key="14">
    <source>
        <dbReference type="ARBA" id="ARBA00023004"/>
    </source>
</evidence>
<comment type="cofactor">
    <cofactor evidence="1">
        <name>heme</name>
        <dbReference type="ChEBI" id="CHEBI:30413"/>
    </cofactor>
</comment>
<keyword evidence="14" id="KW-0408">Iron</keyword>
<evidence type="ECO:0000256" key="8">
    <source>
        <dbReference type="ARBA" id="ARBA00022532"/>
    </source>
</evidence>
<dbReference type="NCBIfam" id="TIGR02968">
    <property type="entry name" value="succ_dehyd_anc"/>
    <property type="match status" value="1"/>
</dbReference>
<feature type="transmembrane region" description="Helical" evidence="16">
    <location>
        <begin position="103"/>
        <end position="127"/>
    </location>
</feature>
<dbReference type="InterPro" id="IPR000701">
    <property type="entry name" value="SuccDH_FuR_B_TM-su"/>
</dbReference>
<evidence type="ECO:0000256" key="9">
    <source>
        <dbReference type="ARBA" id="ARBA00022617"/>
    </source>
</evidence>
<dbReference type="Gene3D" id="1.20.1300.10">
    <property type="entry name" value="Fumarate reductase/succinate dehydrogenase, transmembrane subunit"/>
    <property type="match status" value="1"/>
</dbReference>
<dbReference type="GO" id="GO:0006099">
    <property type="term" value="P:tricarboxylic acid cycle"/>
    <property type="evidence" value="ECO:0007669"/>
    <property type="project" value="UniProtKB-UniPathway"/>
</dbReference>
<evidence type="ECO:0000313" key="17">
    <source>
        <dbReference type="EMBL" id="PHK95981.1"/>
    </source>
</evidence>
<dbReference type="InterPro" id="IPR034804">
    <property type="entry name" value="SQR/QFR_C/D"/>
</dbReference>
<feature type="transmembrane region" description="Helical" evidence="16">
    <location>
        <begin position="62"/>
        <end position="83"/>
    </location>
</feature>
<dbReference type="Pfam" id="PF01127">
    <property type="entry name" value="Sdh_cyt"/>
    <property type="match status" value="1"/>
</dbReference>
<dbReference type="Proteomes" id="UP000223527">
    <property type="component" value="Unassembled WGS sequence"/>
</dbReference>
<evidence type="ECO:0000256" key="3">
    <source>
        <dbReference type="ARBA" id="ARBA00004141"/>
    </source>
</evidence>
<dbReference type="CDD" id="cd03495">
    <property type="entry name" value="SQR_TypeC_SdhD_like"/>
    <property type="match status" value="1"/>
</dbReference>
<evidence type="ECO:0000313" key="18">
    <source>
        <dbReference type="Proteomes" id="UP000223527"/>
    </source>
</evidence>
<keyword evidence="15 16" id="KW-0472">Membrane</keyword>
<reference evidence="17 18" key="1">
    <citation type="submission" date="2017-10" db="EMBL/GenBank/DDBJ databases">
        <authorList>
            <person name="Banno H."/>
            <person name="Chua N.-H."/>
        </authorList>
    </citation>
    <scope>NUCLEOTIDE SEQUENCE [LARGE SCALE GENOMIC DNA]</scope>
    <source>
        <strain evidence="17 18">YW11</strain>
    </source>
</reference>
<evidence type="ECO:0000256" key="7">
    <source>
        <dbReference type="ARBA" id="ARBA00022448"/>
    </source>
</evidence>
<dbReference type="OrthoDB" id="9809280at2"/>
<keyword evidence="8" id="KW-0816">Tricarboxylic acid cycle</keyword>
<comment type="subunit">
    <text evidence="5">Part of an enzyme complex containing four subunits: a flavoprotein, an iron-sulfur protein, plus two membrane-anchoring proteins, SdhC and SdhD.</text>
</comment>
<dbReference type="UniPathway" id="UPA00223"/>
<comment type="function">
    <text evidence="2">Membrane-anchoring subunit of succinate dehydrogenase (SDH).</text>
</comment>
<evidence type="ECO:0000256" key="16">
    <source>
        <dbReference type="SAM" id="Phobius"/>
    </source>
</evidence>
<keyword evidence="9" id="KW-0349">Heme</keyword>
<keyword evidence="7" id="KW-0813">Transport</keyword>
<dbReference type="AlphaFoldDB" id="A0A2C6ZBW9"/>
<evidence type="ECO:0000256" key="1">
    <source>
        <dbReference type="ARBA" id="ARBA00001971"/>
    </source>
</evidence>
<comment type="pathway">
    <text evidence="4">Carbohydrate metabolism; tricarboxylic acid cycle.</text>
</comment>
<evidence type="ECO:0000256" key="2">
    <source>
        <dbReference type="ARBA" id="ARBA00004050"/>
    </source>
</evidence>
<evidence type="ECO:0000256" key="5">
    <source>
        <dbReference type="ARBA" id="ARBA00011558"/>
    </source>
</evidence>
<evidence type="ECO:0000256" key="15">
    <source>
        <dbReference type="ARBA" id="ARBA00023136"/>
    </source>
</evidence>